<dbReference type="AlphaFoldDB" id="A0A383CJR1"/>
<evidence type="ECO:0000313" key="1">
    <source>
        <dbReference type="EMBL" id="SVE32636.1"/>
    </source>
</evidence>
<reference evidence="1" key="1">
    <citation type="submission" date="2018-05" db="EMBL/GenBank/DDBJ databases">
        <authorList>
            <person name="Lanie J.A."/>
            <person name="Ng W.-L."/>
            <person name="Kazmierczak K.M."/>
            <person name="Andrzejewski T.M."/>
            <person name="Davidsen T.M."/>
            <person name="Wayne K.J."/>
            <person name="Tettelin H."/>
            <person name="Glass J.I."/>
            <person name="Rusch D."/>
            <person name="Podicherti R."/>
            <person name="Tsui H.-C.T."/>
            <person name="Winkler M.E."/>
        </authorList>
    </citation>
    <scope>NUCLEOTIDE SEQUENCE</scope>
</reference>
<sequence length="38" mass="4558">AYFEYILPAKKHSDLVVENNFQTRLDLFIDDFLLNNQL</sequence>
<organism evidence="1">
    <name type="scientific">marine metagenome</name>
    <dbReference type="NCBI Taxonomy" id="408172"/>
    <lineage>
        <taxon>unclassified sequences</taxon>
        <taxon>metagenomes</taxon>
        <taxon>ecological metagenomes</taxon>
    </lineage>
</organism>
<dbReference type="EMBL" id="UINC01209566">
    <property type="protein sequence ID" value="SVE32636.1"/>
    <property type="molecule type" value="Genomic_DNA"/>
</dbReference>
<name>A0A383CJR1_9ZZZZ</name>
<proteinExistence type="predicted"/>
<gene>
    <name evidence="1" type="ORF">METZ01_LOCUS485490</name>
</gene>
<accession>A0A383CJR1</accession>
<protein>
    <submittedName>
        <fullName evidence="1">Uncharacterized protein</fullName>
    </submittedName>
</protein>
<feature type="non-terminal residue" evidence="1">
    <location>
        <position position="1"/>
    </location>
</feature>